<comment type="caution">
    <text evidence="2">The sequence shown here is derived from an EMBL/GenBank/DDBJ whole genome shotgun (WGS) entry which is preliminary data.</text>
</comment>
<evidence type="ECO:0000256" key="1">
    <source>
        <dbReference type="SAM" id="MobiDB-lite"/>
    </source>
</evidence>
<evidence type="ECO:0000313" key="2">
    <source>
        <dbReference type="EMBL" id="TFY55867.1"/>
    </source>
</evidence>
<name>A0A4Y9Y2P9_9APHY</name>
<dbReference type="EMBL" id="SEKV01000554">
    <property type="protein sequence ID" value="TFY55867.1"/>
    <property type="molecule type" value="Genomic_DNA"/>
</dbReference>
<evidence type="ECO:0000313" key="3">
    <source>
        <dbReference type="Proteomes" id="UP000298390"/>
    </source>
</evidence>
<dbReference type="Proteomes" id="UP000298390">
    <property type="component" value="Unassembled WGS sequence"/>
</dbReference>
<dbReference type="AlphaFoldDB" id="A0A4Y9Y2P9"/>
<proteinExistence type="predicted"/>
<organism evidence="2 3">
    <name type="scientific">Rhodofomes roseus</name>
    <dbReference type="NCBI Taxonomy" id="34475"/>
    <lineage>
        <taxon>Eukaryota</taxon>
        <taxon>Fungi</taxon>
        <taxon>Dikarya</taxon>
        <taxon>Basidiomycota</taxon>
        <taxon>Agaricomycotina</taxon>
        <taxon>Agaricomycetes</taxon>
        <taxon>Polyporales</taxon>
        <taxon>Rhodofomes</taxon>
    </lineage>
</organism>
<accession>A0A4Y9Y2P9</accession>
<gene>
    <name evidence="2" type="ORF">EVJ58_g7980</name>
</gene>
<sequence>MFDTPSVRHPICDVNPIGLQSIKEYLNHDGVSFEHPVRFNSSALAFLIAGAHNNGKHRLKKDAFHPDYAISRKGALTTMDNYNLRCQLILLAYNALTMLDHLSGGATPAIARLVQKFFEDISMPVVMRWSRAAAQQGWDFKEGPTPIRVSLTNHPVFPESNGASSHYSFWGRPEGQLEKLITDIQSKRGAAGVSPTIRHKDTEIASLHAAEEKHNTEARFAFTPVFSKPTSAVTSPHELITSAFGKMALRPIEVVDCSPLTARPAPNVQPGVLTFEKAVQGPVASGKPIAGLPCRPAPQNASASKTAESEPVQVNTLGSPFSTPHKFKPVLRRAPPSSPTSI</sequence>
<reference evidence="2 3" key="1">
    <citation type="submission" date="2019-01" db="EMBL/GenBank/DDBJ databases">
        <title>Genome sequencing of the rare red list fungi Fomitopsis rosea.</title>
        <authorList>
            <person name="Buettner E."/>
            <person name="Kellner H."/>
        </authorList>
    </citation>
    <scope>NUCLEOTIDE SEQUENCE [LARGE SCALE GENOMIC DNA]</scope>
    <source>
        <strain evidence="2 3">DSM 105464</strain>
    </source>
</reference>
<protein>
    <submittedName>
        <fullName evidence="2">Uncharacterized protein</fullName>
    </submittedName>
</protein>
<feature type="compositionally biased region" description="Polar residues" evidence="1">
    <location>
        <begin position="299"/>
        <end position="322"/>
    </location>
</feature>
<feature type="region of interest" description="Disordered" evidence="1">
    <location>
        <begin position="288"/>
        <end position="342"/>
    </location>
</feature>